<dbReference type="PANTHER" id="PTHR36050:SF1">
    <property type="entry name" value="O-FUCOSYLTRANSFERASE 30"/>
    <property type="match status" value="1"/>
</dbReference>
<organism evidence="2 3">
    <name type="scientific">Ceratobasidium theobromae</name>
    <dbReference type="NCBI Taxonomy" id="1582974"/>
    <lineage>
        <taxon>Eukaryota</taxon>
        <taxon>Fungi</taxon>
        <taxon>Dikarya</taxon>
        <taxon>Basidiomycota</taxon>
        <taxon>Agaricomycotina</taxon>
        <taxon>Agaricomycetes</taxon>
        <taxon>Cantharellales</taxon>
        <taxon>Ceratobasidiaceae</taxon>
        <taxon>Ceratobasidium</taxon>
    </lineage>
</organism>
<evidence type="ECO:0000313" key="3">
    <source>
        <dbReference type="Proteomes" id="UP000383932"/>
    </source>
</evidence>
<evidence type="ECO:0000256" key="1">
    <source>
        <dbReference type="SAM" id="MobiDB-lite"/>
    </source>
</evidence>
<protein>
    <submittedName>
        <fullName evidence="2">Transmembrane protein</fullName>
    </submittedName>
</protein>
<dbReference type="AlphaFoldDB" id="A0A5N5QR69"/>
<accession>A0A5N5QR69</accession>
<keyword evidence="2" id="KW-0812">Transmembrane</keyword>
<proteinExistence type="predicted"/>
<evidence type="ECO:0000313" key="2">
    <source>
        <dbReference type="EMBL" id="KAB5594204.1"/>
    </source>
</evidence>
<dbReference type="OrthoDB" id="1882547at2759"/>
<keyword evidence="2" id="KW-0472">Membrane</keyword>
<comment type="caution">
    <text evidence="2">The sequence shown here is derived from an EMBL/GenBank/DDBJ whole genome shotgun (WGS) entry which is preliminary data.</text>
</comment>
<dbReference type="PANTHER" id="PTHR36050">
    <property type="entry name" value="O-FUCOSYLTRANSFERASE 30"/>
    <property type="match status" value="1"/>
</dbReference>
<dbReference type="EMBL" id="SSOP01000023">
    <property type="protein sequence ID" value="KAB5594204.1"/>
    <property type="molecule type" value="Genomic_DNA"/>
</dbReference>
<reference evidence="2 3" key="1">
    <citation type="journal article" date="2019" name="Fungal Biol. Biotechnol.">
        <title>Draft genome sequence of fastidious pathogen Ceratobasidium theobromae, which causes vascular-streak dieback in Theobroma cacao.</title>
        <authorList>
            <person name="Ali S.S."/>
            <person name="Asman A."/>
            <person name="Shao J."/>
            <person name="Firmansyah A.P."/>
            <person name="Susilo A.W."/>
            <person name="Rosmana A."/>
            <person name="McMahon P."/>
            <person name="Junaid M."/>
            <person name="Guest D."/>
            <person name="Kheng T.Y."/>
            <person name="Meinhardt L.W."/>
            <person name="Bailey B.A."/>
        </authorList>
    </citation>
    <scope>NUCLEOTIDE SEQUENCE [LARGE SCALE GENOMIC DNA]</scope>
    <source>
        <strain evidence="2 3">CT2</strain>
    </source>
</reference>
<keyword evidence="3" id="KW-1185">Reference proteome</keyword>
<dbReference type="Proteomes" id="UP000383932">
    <property type="component" value="Unassembled WGS sequence"/>
</dbReference>
<feature type="region of interest" description="Disordered" evidence="1">
    <location>
        <begin position="1"/>
        <end position="37"/>
    </location>
</feature>
<gene>
    <name evidence="2" type="ORF">CTheo_2285</name>
</gene>
<name>A0A5N5QR69_9AGAM</name>
<sequence length="527" mass="59616">MSLSLPRSPDLEEGQRKHRNTLARSKPAKSPAVSRKYPARPRRTRLIWALVCLSALYLLLSRSLLSNRIPRTPVPWPPEPNADQTSNPYVPHHVLDVGLTVDARQGFISDLPGVSARCFLAFLPHSGFNNQRIALENAMLLAYILNCSLIVPPARLGIPLPYRPFTTLEQHHLTSAKHQPDECVRGLNYTPPQCTDRRRFTLVPWNELVDLGPVRDELGLDIRFVHGSKTPRQFLYHDLGIPEESILSLKDTELYHYRICDMPHTLEEATPISKYRDEWHVDYLRTLADAFPAIHFGSLFGSGRLKLLRPEYVMARAKISRTMTISHAAILDSARVIRTKISKFSSDEGFYLAVHIRVGDRKFKGAAVKNARSIWWQLTTMLGISEGTGGRLEYRALRKSRKNGNNALQNSLLTKPPAEPWFNKSAPFRPHTRCISRHRDLGVEATYLGVPLFIATDAQNPRTHPSLAIFYKTFPCIFVLKDFDADLEPLLSLRRPGDEYPSGRHLLPLVDAVVAAHATHVIGTQDR</sequence>